<proteinExistence type="predicted"/>
<protein>
    <submittedName>
        <fullName evidence="1">Uncharacterized protein</fullName>
    </submittedName>
</protein>
<dbReference type="EMBL" id="JACAZI010000006">
    <property type="protein sequence ID" value="KAF7357988.1"/>
    <property type="molecule type" value="Genomic_DNA"/>
</dbReference>
<keyword evidence="2" id="KW-1185">Reference proteome</keyword>
<dbReference type="OrthoDB" id="3221235at2759"/>
<reference evidence="1" key="1">
    <citation type="submission" date="2020-05" db="EMBL/GenBank/DDBJ databases">
        <title>Mycena genomes resolve the evolution of fungal bioluminescence.</title>
        <authorList>
            <person name="Tsai I.J."/>
        </authorList>
    </citation>
    <scope>NUCLEOTIDE SEQUENCE</scope>
    <source>
        <strain evidence="1">CCC161011</strain>
    </source>
</reference>
<gene>
    <name evidence="1" type="ORF">MVEN_00845800</name>
</gene>
<evidence type="ECO:0000313" key="1">
    <source>
        <dbReference type="EMBL" id="KAF7357988.1"/>
    </source>
</evidence>
<organism evidence="1 2">
    <name type="scientific">Mycena venus</name>
    <dbReference type="NCBI Taxonomy" id="2733690"/>
    <lineage>
        <taxon>Eukaryota</taxon>
        <taxon>Fungi</taxon>
        <taxon>Dikarya</taxon>
        <taxon>Basidiomycota</taxon>
        <taxon>Agaricomycotina</taxon>
        <taxon>Agaricomycetes</taxon>
        <taxon>Agaricomycetidae</taxon>
        <taxon>Agaricales</taxon>
        <taxon>Marasmiineae</taxon>
        <taxon>Mycenaceae</taxon>
        <taxon>Mycena</taxon>
    </lineage>
</organism>
<accession>A0A8H7D418</accession>
<dbReference type="AlphaFoldDB" id="A0A8H7D418"/>
<dbReference type="Proteomes" id="UP000620124">
    <property type="component" value="Unassembled WGS sequence"/>
</dbReference>
<comment type="caution">
    <text evidence="1">The sequence shown here is derived from an EMBL/GenBank/DDBJ whole genome shotgun (WGS) entry which is preliminary data.</text>
</comment>
<sequence length="97" mass="10948">MDASYSTNPFADSQFRDHLNINYAPSDPLHSLSPSTHEAELTRLEALIHDLNILRDLTKNYIQSHRALISHPRRLLQDLVESIFLGCLPAVPTITPC</sequence>
<evidence type="ECO:0000313" key="2">
    <source>
        <dbReference type="Proteomes" id="UP000620124"/>
    </source>
</evidence>
<name>A0A8H7D418_9AGAR</name>